<proteinExistence type="predicted"/>
<dbReference type="AlphaFoldDB" id="A0AAD7CH13"/>
<gene>
    <name evidence="1" type="ORF">B0H17DRAFT_435978</name>
</gene>
<evidence type="ECO:0000313" key="1">
    <source>
        <dbReference type="EMBL" id="KAJ7648143.1"/>
    </source>
</evidence>
<accession>A0AAD7CH13</accession>
<keyword evidence="2" id="KW-1185">Reference proteome</keyword>
<protein>
    <submittedName>
        <fullName evidence="1">Uncharacterized protein</fullName>
    </submittedName>
</protein>
<dbReference type="Proteomes" id="UP001221757">
    <property type="component" value="Unassembled WGS sequence"/>
</dbReference>
<dbReference type="Gene3D" id="3.40.50.300">
    <property type="entry name" value="P-loop containing nucleotide triphosphate hydrolases"/>
    <property type="match status" value="1"/>
</dbReference>
<dbReference type="EMBL" id="JARKIE010000383">
    <property type="protein sequence ID" value="KAJ7648143.1"/>
    <property type="molecule type" value="Genomic_DNA"/>
</dbReference>
<comment type="caution">
    <text evidence="1">The sequence shown here is derived from an EMBL/GenBank/DDBJ whole genome shotgun (WGS) entry which is preliminary data.</text>
</comment>
<organism evidence="1 2">
    <name type="scientific">Mycena rosella</name>
    <name type="common">Pink bonnet</name>
    <name type="synonym">Agaricus rosellus</name>
    <dbReference type="NCBI Taxonomy" id="1033263"/>
    <lineage>
        <taxon>Eukaryota</taxon>
        <taxon>Fungi</taxon>
        <taxon>Dikarya</taxon>
        <taxon>Basidiomycota</taxon>
        <taxon>Agaricomycotina</taxon>
        <taxon>Agaricomycetes</taxon>
        <taxon>Agaricomycetidae</taxon>
        <taxon>Agaricales</taxon>
        <taxon>Marasmiineae</taxon>
        <taxon>Mycenaceae</taxon>
        <taxon>Mycena</taxon>
    </lineage>
</organism>
<name>A0AAD7CH13_MYCRO</name>
<evidence type="ECO:0000313" key="2">
    <source>
        <dbReference type="Proteomes" id="UP001221757"/>
    </source>
</evidence>
<sequence length="221" mass="23367">MPSNFPILETKAQTSGGMVVVLNGFPGTGKLTILKQLQALLPPDRTRLLDNHLLIDPAQALIPDRSDAHHGLRQRIRASCFGTATELAQQGYIILLTACLAEDNGGRDTGVLQEHLDIVRGTDVPLYWVNAHCSLEELGQRVGSPERRHGSKTKLTDMAILNKIVSENSLIAPREGGDGTIIVGTLDASGPVGDSVALLMKLVGMAGSIEAVSSDGSASNS</sequence>
<dbReference type="SUPFAM" id="SSF52540">
    <property type="entry name" value="P-loop containing nucleoside triphosphate hydrolases"/>
    <property type="match status" value="1"/>
</dbReference>
<reference evidence="1" key="1">
    <citation type="submission" date="2023-03" db="EMBL/GenBank/DDBJ databases">
        <title>Massive genome expansion in bonnet fungi (Mycena s.s.) driven by repeated elements and novel gene families across ecological guilds.</title>
        <authorList>
            <consortium name="Lawrence Berkeley National Laboratory"/>
            <person name="Harder C.B."/>
            <person name="Miyauchi S."/>
            <person name="Viragh M."/>
            <person name="Kuo A."/>
            <person name="Thoen E."/>
            <person name="Andreopoulos B."/>
            <person name="Lu D."/>
            <person name="Skrede I."/>
            <person name="Drula E."/>
            <person name="Henrissat B."/>
            <person name="Morin E."/>
            <person name="Kohler A."/>
            <person name="Barry K."/>
            <person name="LaButti K."/>
            <person name="Morin E."/>
            <person name="Salamov A."/>
            <person name="Lipzen A."/>
            <person name="Mereny Z."/>
            <person name="Hegedus B."/>
            <person name="Baldrian P."/>
            <person name="Stursova M."/>
            <person name="Weitz H."/>
            <person name="Taylor A."/>
            <person name="Grigoriev I.V."/>
            <person name="Nagy L.G."/>
            <person name="Martin F."/>
            <person name="Kauserud H."/>
        </authorList>
    </citation>
    <scope>NUCLEOTIDE SEQUENCE</scope>
    <source>
        <strain evidence="1">CBHHK067</strain>
    </source>
</reference>
<dbReference type="InterPro" id="IPR027417">
    <property type="entry name" value="P-loop_NTPase"/>
</dbReference>